<dbReference type="OrthoDB" id="9782387at2"/>
<dbReference type="GO" id="GO:0016491">
    <property type="term" value="F:oxidoreductase activity"/>
    <property type="evidence" value="ECO:0007669"/>
    <property type="project" value="UniProtKB-KW"/>
</dbReference>
<proteinExistence type="predicted"/>
<dbReference type="Proteomes" id="UP000094936">
    <property type="component" value="Unassembled WGS sequence"/>
</dbReference>
<keyword evidence="6" id="KW-0408">Iron</keyword>
<evidence type="ECO:0000256" key="3">
    <source>
        <dbReference type="ARBA" id="ARBA00022691"/>
    </source>
</evidence>
<keyword evidence="10" id="KW-1185">Reference proteome</keyword>
<keyword evidence="5" id="KW-0560">Oxidoreductase</keyword>
<dbReference type="InterPro" id="IPR013785">
    <property type="entry name" value="Aldolase_TIM"/>
</dbReference>
<evidence type="ECO:0000256" key="1">
    <source>
        <dbReference type="ARBA" id="ARBA00001966"/>
    </source>
</evidence>
<dbReference type="InterPro" id="IPR000385">
    <property type="entry name" value="MoaA_NifB_PqqE_Fe-S-bd_CS"/>
</dbReference>
<evidence type="ECO:0000256" key="7">
    <source>
        <dbReference type="ARBA" id="ARBA00023014"/>
    </source>
</evidence>
<dbReference type="InterPro" id="IPR007197">
    <property type="entry name" value="rSAM"/>
</dbReference>
<comment type="cofactor">
    <cofactor evidence="1">
        <name>[4Fe-4S] cluster</name>
        <dbReference type="ChEBI" id="CHEBI:49883"/>
    </cofactor>
</comment>
<name>A0A1C3EIK6_9GAMM</name>
<dbReference type="InterPro" id="IPR050377">
    <property type="entry name" value="Radical_SAM_PqqE_MftC-like"/>
</dbReference>
<dbReference type="SFLD" id="SFLDS00029">
    <property type="entry name" value="Radical_SAM"/>
    <property type="match status" value="1"/>
</dbReference>
<keyword evidence="3" id="KW-0949">S-adenosyl-L-methionine</keyword>
<dbReference type="GO" id="GO:0046872">
    <property type="term" value="F:metal ion binding"/>
    <property type="evidence" value="ECO:0007669"/>
    <property type="project" value="UniProtKB-KW"/>
</dbReference>
<dbReference type="PANTHER" id="PTHR11228:SF7">
    <property type="entry name" value="PQQA PEPTIDE CYCLASE"/>
    <property type="match status" value="1"/>
</dbReference>
<evidence type="ECO:0000313" key="10">
    <source>
        <dbReference type="Proteomes" id="UP000094936"/>
    </source>
</evidence>
<dbReference type="CDD" id="cd01335">
    <property type="entry name" value="Radical_SAM"/>
    <property type="match status" value="1"/>
</dbReference>
<protein>
    <recommendedName>
        <fullName evidence="8">Radical SAM core domain-containing protein</fullName>
    </recommendedName>
</protein>
<comment type="caution">
    <text evidence="9">The sequence shown here is derived from an EMBL/GenBank/DDBJ whole genome shotgun (WGS) entry which is preliminary data.</text>
</comment>
<evidence type="ECO:0000256" key="2">
    <source>
        <dbReference type="ARBA" id="ARBA00022485"/>
    </source>
</evidence>
<accession>A0A1C3EIK6</accession>
<dbReference type="RefSeq" id="WP_068902378.1">
    <property type="nucleotide sequence ID" value="NZ_LYBM01000019.1"/>
</dbReference>
<dbReference type="PROSITE" id="PS01305">
    <property type="entry name" value="MOAA_NIFB_PQQE"/>
    <property type="match status" value="1"/>
</dbReference>
<evidence type="ECO:0000259" key="8">
    <source>
        <dbReference type="PROSITE" id="PS51918"/>
    </source>
</evidence>
<dbReference type="SFLD" id="SFLDG01067">
    <property type="entry name" value="SPASM/twitch_domain_containing"/>
    <property type="match status" value="1"/>
</dbReference>
<evidence type="ECO:0000256" key="5">
    <source>
        <dbReference type="ARBA" id="ARBA00023002"/>
    </source>
</evidence>
<dbReference type="PROSITE" id="PS51918">
    <property type="entry name" value="RADICAL_SAM"/>
    <property type="match status" value="1"/>
</dbReference>
<feature type="domain" description="Radical SAM core" evidence="8">
    <location>
        <begin position="22"/>
        <end position="238"/>
    </location>
</feature>
<dbReference type="STRING" id="1080227.A8L45_11505"/>
<evidence type="ECO:0000256" key="6">
    <source>
        <dbReference type="ARBA" id="ARBA00023004"/>
    </source>
</evidence>
<dbReference type="PANTHER" id="PTHR11228">
    <property type="entry name" value="RADICAL SAM DOMAIN PROTEIN"/>
    <property type="match status" value="1"/>
</dbReference>
<dbReference type="SUPFAM" id="SSF102114">
    <property type="entry name" value="Radical SAM enzymes"/>
    <property type="match status" value="1"/>
</dbReference>
<gene>
    <name evidence="9" type="ORF">A8L45_11505</name>
</gene>
<dbReference type="EMBL" id="LYBM01000019">
    <property type="protein sequence ID" value="ODA33064.1"/>
    <property type="molecule type" value="Genomic_DNA"/>
</dbReference>
<organism evidence="9 10">
    <name type="scientific">Veronia pacifica</name>
    <dbReference type="NCBI Taxonomy" id="1080227"/>
    <lineage>
        <taxon>Bacteria</taxon>
        <taxon>Pseudomonadati</taxon>
        <taxon>Pseudomonadota</taxon>
        <taxon>Gammaproteobacteria</taxon>
        <taxon>Vibrionales</taxon>
        <taxon>Vibrionaceae</taxon>
        <taxon>Veronia</taxon>
    </lineage>
</organism>
<dbReference type="AlphaFoldDB" id="A0A1C3EIK6"/>
<dbReference type="InterPro" id="IPR058240">
    <property type="entry name" value="rSAM_sf"/>
</dbReference>
<keyword evidence="4" id="KW-0479">Metal-binding</keyword>
<sequence>MSETSTITVVQRPKSNTNILQNKLPVWVTLQLTDACNLRCKMCYEWGENGAYHGRKLSKLDKDVVLRVIDECLPVKPYFALFGGEPMMYPHFEDVVGRIRHGDARVDVPTNGTFLKRKAESLIEIPPNRLWVSLDGPEEINDAQRGENVYKKVQEGVETLFDLRETKGLKEPKIGYTFIVTPLTHLYIQGFFENCLNLEMVDHISIEFQTLQRPMSMKNISIYLNAYLVFRKRRVLLA</sequence>
<dbReference type="GO" id="GO:0051539">
    <property type="term" value="F:4 iron, 4 sulfur cluster binding"/>
    <property type="evidence" value="ECO:0007669"/>
    <property type="project" value="UniProtKB-KW"/>
</dbReference>
<dbReference type="Gene3D" id="3.20.20.70">
    <property type="entry name" value="Aldolase class I"/>
    <property type="match status" value="1"/>
</dbReference>
<keyword evidence="7" id="KW-0411">Iron-sulfur</keyword>
<reference evidence="9 10" key="1">
    <citation type="submission" date="2016-05" db="EMBL/GenBank/DDBJ databases">
        <title>Genomic Taxonomy of the Vibrionaceae.</title>
        <authorList>
            <person name="Gomez-Gil B."/>
            <person name="Enciso-Ibarra J."/>
        </authorList>
    </citation>
    <scope>NUCLEOTIDE SEQUENCE [LARGE SCALE GENOMIC DNA]</scope>
    <source>
        <strain evidence="9 10">CAIM 1920</strain>
    </source>
</reference>
<evidence type="ECO:0000256" key="4">
    <source>
        <dbReference type="ARBA" id="ARBA00022723"/>
    </source>
</evidence>
<evidence type="ECO:0000313" key="9">
    <source>
        <dbReference type="EMBL" id="ODA33064.1"/>
    </source>
</evidence>
<keyword evidence="2" id="KW-0004">4Fe-4S</keyword>
<dbReference type="Pfam" id="PF04055">
    <property type="entry name" value="Radical_SAM"/>
    <property type="match status" value="1"/>
</dbReference>